<reference evidence="3" key="1">
    <citation type="submission" date="2016-11" db="UniProtKB">
        <authorList>
            <consortium name="WormBaseParasite"/>
        </authorList>
    </citation>
    <scope>IDENTIFICATION</scope>
</reference>
<keyword evidence="2" id="KW-1185">Reference proteome</keyword>
<organism evidence="2 3">
    <name type="scientific">Steinernema glaseri</name>
    <dbReference type="NCBI Taxonomy" id="37863"/>
    <lineage>
        <taxon>Eukaryota</taxon>
        <taxon>Metazoa</taxon>
        <taxon>Ecdysozoa</taxon>
        <taxon>Nematoda</taxon>
        <taxon>Chromadorea</taxon>
        <taxon>Rhabditida</taxon>
        <taxon>Tylenchina</taxon>
        <taxon>Panagrolaimomorpha</taxon>
        <taxon>Strongyloidoidea</taxon>
        <taxon>Steinernematidae</taxon>
        <taxon>Steinernema</taxon>
    </lineage>
</organism>
<dbReference type="Proteomes" id="UP000095287">
    <property type="component" value="Unplaced"/>
</dbReference>
<evidence type="ECO:0000256" key="1">
    <source>
        <dbReference type="SAM" id="SignalP"/>
    </source>
</evidence>
<dbReference type="AlphaFoldDB" id="A0A1I7Y8D5"/>
<keyword evidence="1" id="KW-0732">Signal</keyword>
<evidence type="ECO:0000313" key="2">
    <source>
        <dbReference type="Proteomes" id="UP000095287"/>
    </source>
</evidence>
<evidence type="ECO:0000313" key="3">
    <source>
        <dbReference type="WBParaSite" id="L893_g13712.t1"/>
    </source>
</evidence>
<sequence>MRLTNLAFVFLLWLLCFVNDGAAHVKQLPECKMEEFRSTFFHAVGRRGFVRVRMEGRTLKQMNREIDEILGDQDDENCVP</sequence>
<accession>A0A1I7Y8D5</accession>
<protein>
    <submittedName>
        <fullName evidence="3">Secreted protein</fullName>
    </submittedName>
</protein>
<proteinExistence type="predicted"/>
<dbReference type="WBParaSite" id="L893_g13712.t1">
    <property type="protein sequence ID" value="L893_g13712.t1"/>
    <property type="gene ID" value="L893_g13712"/>
</dbReference>
<name>A0A1I7Y8D5_9BILA</name>
<feature type="chain" id="PRO_5009311824" evidence="1">
    <location>
        <begin position="24"/>
        <end position="80"/>
    </location>
</feature>
<feature type="signal peptide" evidence="1">
    <location>
        <begin position="1"/>
        <end position="23"/>
    </location>
</feature>